<proteinExistence type="predicted"/>
<gene>
    <name evidence="1" type="ORF">S03H2_32605</name>
</gene>
<protein>
    <submittedName>
        <fullName evidence="1">Uncharacterized protein</fullName>
    </submittedName>
</protein>
<sequence>MDLINEEIRKLLEDVRVGCGETDTRKITEDYEENNLTEKKLEIVNPLNTLLLPGSKVEVYWKGFEQPDYGYIFTLPGFDEDDIFMSGIVHMPLPQGGEKSQCSAEWVYLPRLLSNLSQIDKENRGGLVPFFKIYFNGMI</sequence>
<name>X1HTL6_9ZZZZ</name>
<dbReference type="AlphaFoldDB" id="X1HTL6"/>
<reference evidence="1" key="1">
    <citation type="journal article" date="2014" name="Front. Microbiol.">
        <title>High frequency of phylogenetically diverse reductive dehalogenase-homologous genes in deep subseafloor sedimentary metagenomes.</title>
        <authorList>
            <person name="Kawai M."/>
            <person name="Futagami T."/>
            <person name="Toyoda A."/>
            <person name="Takaki Y."/>
            <person name="Nishi S."/>
            <person name="Hori S."/>
            <person name="Arai W."/>
            <person name="Tsubouchi T."/>
            <person name="Morono Y."/>
            <person name="Uchiyama I."/>
            <person name="Ito T."/>
            <person name="Fujiyama A."/>
            <person name="Inagaki F."/>
            <person name="Takami H."/>
        </authorList>
    </citation>
    <scope>NUCLEOTIDE SEQUENCE</scope>
    <source>
        <strain evidence="1">Expedition CK06-06</strain>
    </source>
</reference>
<organism evidence="1">
    <name type="scientific">marine sediment metagenome</name>
    <dbReference type="NCBI Taxonomy" id="412755"/>
    <lineage>
        <taxon>unclassified sequences</taxon>
        <taxon>metagenomes</taxon>
        <taxon>ecological metagenomes</taxon>
    </lineage>
</organism>
<evidence type="ECO:0000313" key="1">
    <source>
        <dbReference type="EMBL" id="GAH57174.1"/>
    </source>
</evidence>
<comment type="caution">
    <text evidence="1">The sequence shown here is derived from an EMBL/GenBank/DDBJ whole genome shotgun (WGS) entry which is preliminary data.</text>
</comment>
<dbReference type="EMBL" id="BARU01019814">
    <property type="protein sequence ID" value="GAH57174.1"/>
    <property type="molecule type" value="Genomic_DNA"/>
</dbReference>
<accession>X1HTL6</accession>